<dbReference type="PANTHER" id="PTHR42785">
    <property type="entry name" value="DNA TOPOISOMERASE, TYPE IA, CORE"/>
    <property type="match status" value="1"/>
</dbReference>
<dbReference type="InterPro" id="IPR003601">
    <property type="entry name" value="Topo_IA_2"/>
</dbReference>
<dbReference type="InterPro" id="IPR013826">
    <property type="entry name" value="Topo_IA_cen_sub3"/>
</dbReference>
<dbReference type="PANTHER" id="PTHR42785:SF1">
    <property type="entry name" value="DNA TOPOISOMERASE"/>
    <property type="match status" value="1"/>
</dbReference>
<comment type="catalytic activity">
    <reaction evidence="1 8">
        <text>ATP-independent breakage of single-stranded DNA, followed by passage and rejoining.</text>
        <dbReference type="EC" id="5.6.2.1"/>
    </reaction>
</comment>
<dbReference type="Gene3D" id="3.40.50.140">
    <property type="match status" value="1"/>
</dbReference>
<dbReference type="InterPro" id="IPR000380">
    <property type="entry name" value="Topo_IA"/>
</dbReference>
<comment type="function">
    <text evidence="8">Releases the supercoiling and torsional tension of DNA, which is introduced during the DNA replication and transcription, by transiently cleaving and rejoining one strand of the DNA duplex. Introduces a single-strand break via transesterification at a target site in duplex DNA. The scissile phosphodiester is attacked by the catalytic tyrosine of the enzyme, resulting in the formation of a DNA-(5'-phosphotyrosyl)-enzyme intermediate and the expulsion of a 3'-OH DNA strand. The free DNA strand then undergoes passage around the unbroken strand, thus removing DNA supercoils. Finally, in the religation step, the DNA 3'-OH attacks the covalent intermediate to expel the active-site tyrosine and restore the DNA phosphodiester backbone.</text>
</comment>
<feature type="site" description="Interaction with DNA" evidence="8">
    <location>
        <position position="151"/>
    </location>
</feature>
<dbReference type="NCBIfam" id="TIGR01051">
    <property type="entry name" value="topA_bact"/>
    <property type="match status" value="1"/>
</dbReference>
<dbReference type="CDD" id="cd03363">
    <property type="entry name" value="TOPRIM_TopoIA_TopoI"/>
    <property type="match status" value="1"/>
</dbReference>
<dbReference type="InterPro" id="IPR013825">
    <property type="entry name" value="Topo_IA_cen_sub2"/>
</dbReference>
<feature type="site" description="Interaction with DNA" evidence="8">
    <location>
        <position position="515"/>
    </location>
</feature>
<dbReference type="InterPro" id="IPR025589">
    <property type="entry name" value="Toprim_C_rpt"/>
</dbReference>
<evidence type="ECO:0000313" key="12">
    <source>
        <dbReference type="EMBL" id="ABG49550.1"/>
    </source>
</evidence>
<dbReference type="InterPro" id="IPR005733">
    <property type="entry name" value="TopoI_bac-type"/>
</dbReference>
<evidence type="ECO:0000259" key="10">
    <source>
        <dbReference type="PROSITE" id="PS50880"/>
    </source>
</evidence>
<proteinExistence type="inferred from homology"/>
<feature type="active site" description="O-(5'-phospho-DNA)-tyrosine intermediate" evidence="8">
    <location>
        <position position="320"/>
    </location>
</feature>
<dbReference type="eggNOG" id="COG0550">
    <property type="taxonomic scope" value="Bacteria"/>
</dbReference>
<dbReference type="Gene3D" id="1.10.290.10">
    <property type="entry name" value="Topoisomerase I, domain 4"/>
    <property type="match status" value="1"/>
</dbReference>
<accession>Q11AC4</accession>
<keyword evidence="5 8" id="KW-0799">Topoisomerase</keyword>
<feature type="domain" description="Toprim" evidence="10">
    <location>
        <begin position="2"/>
        <end position="126"/>
    </location>
</feature>
<evidence type="ECO:0000256" key="8">
    <source>
        <dbReference type="HAMAP-Rule" id="MF_00952"/>
    </source>
</evidence>
<dbReference type="OrthoDB" id="9804262at2"/>
<dbReference type="Pfam" id="PF13368">
    <property type="entry name" value="Toprim_C_rpt"/>
    <property type="match status" value="3"/>
</dbReference>
<dbReference type="Gene3D" id="1.10.460.10">
    <property type="entry name" value="Topoisomerase I, domain 2"/>
    <property type="match status" value="1"/>
</dbReference>
<dbReference type="SMART" id="SM00493">
    <property type="entry name" value="TOPRIM"/>
    <property type="match status" value="1"/>
</dbReference>
<dbReference type="STRING" id="203124.Tery_0027"/>
<dbReference type="HOGENOM" id="CLU_002929_2_0_3"/>
<dbReference type="Pfam" id="PF01131">
    <property type="entry name" value="Topoisom_bac"/>
    <property type="match status" value="1"/>
</dbReference>
<evidence type="ECO:0000256" key="3">
    <source>
        <dbReference type="ARBA" id="ARBA00022723"/>
    </source>
</evidence>
<feature type="site" description="Interaction with DNA" evidence="8">
    <location>
        <position position="160"/>
    </location>
</feature>
<dbReference type="InterPro" id="IPR013497">
    <property type="entry name" value="Topo_IA_cen"/>
</dbReference>
<evidence type="ECO:0000256" key="4">
    <source>
        <dbReference type="ARBA" id="ARBA00022842"/>
    </source>
</evidence>
<dbReference type="SUPFAM" id="SSF56712">
    <property type="entry name" value="Prokaryotic type I DNA topoisomerase"/>
    <property type="match status" value="1"/>
</dbReference>
<dbReference type="InterPro" id="IPR013824">
    <property type="entry name" value="Topo_IA_cen_sub1"/>
</dbReference>
<feature type="region of interest" description="Disordered" evidence="9">
    <location>
        <begin position="854"/>
        <end position="874"/>
    </location>
</feature>
<dbReference type="PROSITE" id="PS50880">
    <property type="entry name" value="TOPRIM"/>
    <property type="match status" value="1"/>
</dbReference>
<dbReference type="InterPro" id="IPR028612">
    <property type="entry name" value="Topoisom_1_IA"/>
</dbReference>
<evidence type="ECO:0000256" key="6">
    <source>
        <dbReference type="ARBA" id="ARBA00023125"/>
    </source>
</evidence>
<dbReference type="EMBL" id="CP000393">
    <property type="protein sequence ID" value="ABG49550.1"/>
    <property type="molecule type" value="Genomic_DNA"/>
</dbReference>
<dbReference type="PROSITE" id="PS00396">
    <property type="entry name" value="TOPO_IA_1"/>
    <property type="match status" value="1"/>
</dbReference>
<dbReference type="RefSeq" id="WP_011609954.1">
    <property type="nucleotide sequence ID" value="NC_008312.1"/>
</dbReference>
<dbReference type="SMART" id="SM00436">
    <property type="entry name" value="TOP1Bc"/>
    <property type="match status" value="1"/>
</dbReference>
<dbReference type="HAMAP" id="MF_00952">
    <property type="entry name" value="Topoisom_1_prok"/>
    <property type="match status" value="1"/>
</dbReference>
<evidence type="ECO:0000256" key="9">
    <source>
        <dbReference type="SAM" id="MobiDB-lite"/>
    </source>
</evidence>
<dbReference type="eggNOG" id="COG1754">
    <property type="taxonomic scope" value="Bacteria"/>
</dbReference>
<keyword evidence="6 8" id="KW-0238">DNA-binding</keyword>
<keyword evidence="7 8" id="KW-0413">Isomerase</keyword>
<protein>
    <recommendedName>
        <fullName evidence="8">DNA topoisomerase 1</fullName>
        <ecNumber evidence="8">5.6.2.1</ecNumber>
    </recommendedName>
    <alternativeName>
        <fullName evidence="8">DNA topoisomerase I</fullName>
    </alternativeName>
</protein>
<keyword evidence="4" id="KW-0460">Magnesium</keyword>
<dbReference type="InterPro" id="IPR023406">
    <property type="entry name" value="Topo_IA_AS"/>
</dbReference>
<dbReference type="PRINTS" id="PR00417">
    <property type="entry name" value="PRTPISMRASEI"/>
</dbReference>
<sequence length="874" mass="98268">MSTLVIVESPTKARTIRNYLPSDYRVEASMGHVRDLPPSAEEIPEKFKGEKWAQLGVNVESDFEPIYVVPKDKKKTVKELKDALKEVDELLLATDEDREGESISWHLLQLLKPKVPTKRMVFHEITPEAIRRAIDNCRNIDEQLVRAQETRRILDRLYGYTLSPVLWKKIARGLSAGRVQSVAVRLLVNRERQRQAFKRGGYWDLKASLEQEKTPFESKLVTLGGTKIATGNDFDENTGKIVEGRNVILLDEAHAEALKEQLQHKPWTVNSFDERAVRRKPSPPFTTSTLQQEANRKLRMGARQTMRTAQNLYEQGFITYMRTDSVHLSDEAIAAARSCVEKMYGPEYLSSEPRQYTTKSKGAQEAHEAIRPAGKTFRTPQETGLKNQEFALYDLIWKRTVACQMADSRQTHITVNLQVEDAGFRSNGKRIDFPGFLRAYVEGSDDPEVSLENQEVPLPAIKQGDHPACTEIEVVGHETQPPARFTEASLVKTLESEGIGRPSTYATVIGTIVDRGYAKLQSNALVPTFTAFAVTTLLEKHFPEFVDVKFTARMEQTLDDISMGEAQWVPYLKKFYFGESGLDTQIKEQENQIDPKLARTIELDNLDANSEMTYRICIGKFGAYIEAENGENIVKASIPEDLTPSDLDPEQIEKLLKQKTEGPQELGIHPEEDKSIYIMTGRYGPYVQLGDDSEGSKRKPKRASLPKGVNMEDVTLDLAVGLLSLPRTLGTHPETGCKIQANLGRFGPYIVHDQGKEDGKDYRSLKVKDDVLTITLERALELLAQPKRSRRGSAKAVLPLKDLGKHPEDGETVGVYDGRYGLYVKHGKVNASLPKDMSVEDVTWEKALELLHAKASSKKSARGRKSTKSKAENN</sequence>
<name>Q11AC4_TRIEI</name>
<feature type="site" description="Interaction with DNA" evidence="8">
    <location>
        <position position="155"/>
    </location>
</feature>
<comment type="similarity">
    <text evidence="2 8">Belongs to the type IA topoisomerase family.</text>
</comment>
<feature type="site" description="Interaction with DNA" evidence="8">
    <location>
        <position position="32"/>
    </location>
</feature>
<dbReference type="SMART" id="SM00437">
    <property type="entry name" value="TOP1Ac"/>
    <property type="match status" value="1"/>
</dbReference>
<dbReference type="AlphaFoldDB" id="Q11AC4"/>
<organism evidence="12">
    <name type="scientific">Trichodesmium erythraeum (strain IMS101)</name>
    <dbReference type="NCBI Taxonomy" id="203124"/>
    <lineage>
        <taxon>Bacteria</taxon>
        <taxon>Bacillati</taxon>
        <taxon>Cyanobacteriota</taxon>
        <taxon>Cyanophyceae</taxon>
        <taxon>Oscillatoriophycideae</taxon>
        <taxon>Oscillatoriales</taxon>
        <taxon>Microcoleaceae</taxon>
        <taxon>Trichodesmium</taxon>
    </lineage>
</organism>
<dbReference type="InterPro" id="IPR003602">
    <property type="entry name" value="Topo_IA_DNA-bd_dom"/>
</dbReference>
<dbReference type="Gene3D" id="2.70.20.10">
    <property type="entry name" value="Topoisomerase I, domain 3"/>
    <property type="match status" value="1"/>
</dbReference>
<dbReference type="InterPro" id="IPR023405">
    <property type="entry name" value="Topo_IA_core_domain"/>
</dbReference>
<evidence type="ECO:0000256" key="5">
    <source>
        <dbReference type="ARBA" id="ARBA00023029"/>
    </source>
</evidence>
<dbReference type="CDD" id="cd00186">
    <property type="entry name" value="TOP1Ac"/>
    <property type="match status" value="1"/>
</dbReference>
<dbReference type="GO" id="GO:0003677">
    <property type="term" value="F:DNA binding"/>
    <property type="evidence" value="ECO:0007669"/>
    <property type="project" value="UniProtKB-KW"/>
</dbReference>
<feature type="region of interest" description="Interaction with DNA" evidence="8">
    <location>
        <begin position="175"/>
        <end position="180"/>
    </location>
</feature>
<comment type="subunit">
    <text evidence="8">Monomer.</text>
</comment>
<dbReference type="GO" id="GO:0046872">
    <property type="term" value="F:metal ion binding"/>
    <property type="evidence" value="ECO:0007669"/>
    <property type="project" value="UniProtKB-KW"/>
</dbReference>
<feature type="domain" description="Topo IA-type catalytic" evidence="11">
    <location>
        <begin position="141"/>
        <end position="583"/>
    </location>
</feature>
<keyword evidence="3" id="KW-0479">Metal-binding</keyword>
<dbReference type="EC" id="5.6.2.1" evidence="8"/>
<dbReference type="InterPro" id="IPR006171">
    <property type="entry name" value="TOPRIM_dom"/>
</dbReference>
<evidence type="ECO:0000256" key="2">
    <source>
        <dbReference type="ARBA" id="ARBA00009446"/>
    </source>
</evidence>
<gene>
    <name evidence="8" type="primary">topA</name>
    <name evidence="12" type="ordered locus">Tery_0027</name>
</gene>
<evidence type="ECO:0000256" key="1">
    <source>
        <dbReference type="ARBA" id="ARBA00000213"/>
    </source>
</evidence>
<dbReference type="InterPro" id="IPR034149">
    <property type="entry name" value="TOPRIM_TopoI"/>
</dbReference>
<dbReference type="PROSITE" id="PS52039">
    <property type="entry name" value="TOPO_IA_2"/>
    <property type="match status" value="1"/>
</dbReference>
<evidence type="ECO:0000256" key="7">
    <source>
        <dbReference type="ARBA" id="ARBA00023235"/>
    </source>
</evidence>
<reference evidence="12" key="1">
    <citation type="submission" date="2006-06" db="EMBL/GenBank/DDBJ databases">
        <title>Complete sequence of Trichodesmium erythraeum IMS101.</title>
        <authorList>
            <consortium name="US DOE Joint Genome Institute"/>
            <person name="Copeland A."/>
            <person name="Lucas S."/>
            <person name="Lapidus A."/>
            <person name="Barry K."/>
            <person name="Detter J.C."/>
            <person name="Glavina del Rio T."/>
            <person name="Hammon N."/>
            <person name="Israni S."/>
            <person name="Dalin E."/>
            <person name="Tice H."/>
            <person name="Pitluck S."/>
            <person name="Kiss H."/>
            <person name="Munk A.C."/>
            <person name="Brettin T."/>
            <person name="Bruce D."/>
            <person name="Han C."/>
            <person name="Tapia R."/>
            <person name="Gilna P."/>
            <person name="Schmutz J."/>
            <person name="Larimer F."/>
            <person name="Land M."/>
            <person name="Hauser L."/>
            <person name="Kyrpides N."/>
            <person name="Kim E."/>
            <person name="Richardson P."/>
        </authorList>
    </citation>
    <scope>NUCLEOTIDE SEQUENCE [LARGE SCALE GENOMIC DNA]</scope>
    <source>
        <strain evidence="12">IMS101</strain>
    </source>
</reference>
<feature type="site" description="Interaction with DNA" evidence="8">
    <location>
        <position position="322"/>
    </location>
</feature>
<dbReference type="GO" id="GO:0006265">
    <property type="term" value="P:DNA topological change"/>
    <property type="evidence" value="ECO:0007669"/>
    <property type="project" value="UniProtKB-UniRule"/>
</dbReference>
<dbReference type="Pfam" id="PF01751">
    <property type="entry name" value="Toprim"/>
    <property type="match status" value="1"/>
</dbReference>
<feature type="site" description="Interaction with DNA" evidence="8">
    <location>
        <position position="167"/>
    </location>
</feature>
<feature type="site" description="Interaction with DNA" evidence="8">
    <location>
        <position position="152"/>
    </location>
</feature>
<feature type="compositionally biased region" description="Basic residues" evidence="9">
    <location>
        <begin position="855"/>
        <end position="868"/>
    </location>
</feature>
<dbReference type="GO" id="GO:0003917">
    <property type="term" value="F:DNA topoisomerase type I (single strand cut, ATP-independent) activity"/>
    <property type="evidence" value="ECO:0007669"/>
    <property type="project" value="UniProtKB-UniRule"/>
</dbReference>
<evidence type="ECO:0000259" key="11">
    <source>
        <dbReference type="PROSITE" id="PS52039"/>
    </source>
</evidence>
<dbReference type="KEGG" id="ter:Tery_0027"/>